<feature type="signal peptide" evidence="1">
    <location>
        <begin position="1"/>
        <end position="33"/>
    </location>
</feature>
<accession>A0A852VPA7</accession>
<proteinExistence type="predicted"/>
<evidence type="ECO:0000256" key="1">
    <source>
        <dbReference type="SAM" id="SignalP"/>
    </source>
</evidence>
<sequence>MKITNVKAMVAKGVAVGLLAGAFVLAAPAKADAQQFAVGVRVGYPAYYGYPAYRCYGPDYYARQRFEQERRHDEWVRAHDFERYHYDHRGRW</sequence>
<dbReference type="EMBL" id="JACCCU010000002">
    <property type="protein sequence ID" value="NYF91202.1"/>
    <property type="molecule type" value="Genomic_DNA"/>
</dbReference>
<reference evidence="2 3" key="1">
    <citation type="submission" date="2020-07" db="EMBL/GenBank/DDBJ databases">
        <title>Genomic Encyclopedia of Type Strains, Phase IV (KMG-V): Genome sequencing to study the core and pangenomes of soil and plant-associated prokaryotes.</title>
        <authorList>
            <person name="Whitman W."/>
        </authorList>
    </citation>
    <scope>NUCLEOTIDE SEQUENCE [LARGE SCALE GENOMIC DNA]</scope>
    <source>
        <strain evidence="2 3">M8UP22</strain>
    </source>
</reference>
<feature type="chain" id="PRO_5032687269" evidence="1">
    <location>
        <begin position="34"/>
        <end position="92"/>
    </location>
</feature>
<comment type="caution">
    <text evidence="2">The sequence shown here is derived from an EMBL/GenBank/DDBJ whole genome shotgun (WGS) entry which is preliminary data.</text>
</comment>
<evidence type="ECO:0000313" key="2">
    <source>
        <dbReference type="EMBL" id="NYF91202.1"/>
    </source>
</evidence>
<organism evidence="2 3">
    <name type="scientific">Tunturiibacter lichenicola</name>
    <dbReference type="NCBI Taxonomy" id="2051959"/>
    <lineage>
        <taxon>Bacteria</taxon>
        <taxon>Pseudomonadati</taxon>
        <taxon>Acidobacteriota</taxon>
        <taxon>Terriglobia</taxon>
        <taxon>Terriglobales</taxon>
        <taxon>Acidobacteriaceae</taxon>
        <taxon>Tunturiibacter</taxon>
    </lineage>
</organism>
<name>A0A852VPA7_9BACT</name>
<dbReference type="AlphaFoldDB" id="A0A852VPA7"/>
<keyword evidence="1" id="KW-0732">Signal</keyword>
<gene>
    <name evidence="2" type="ORF">HDF08_003304</name>
</gene>
<protein>
    <submittedName>
        <fullName evidence="2">Uncharacterized protein</fullName>
    </submittedName>
</protein>
<dbReference type="Proteomes" id="UP000564385">
    <property type="component" value="Unassembled WGS sequence"/>
</dbReference>
<evidence type="ECO:0000313" key="3">
    <source>
        <dbReference type="Proteomes" id="UP000564385"/>
    </source>
</evidence>